<reference evidence="1 2" key="1">
    <citation type="submission" date="2013-04" db="EMBL/GenBank/DDBJ databases">
        <authorList>
            <person name="Kuznetsov B."/>
            <person name="Ivanovsky R."/>
        </authorList>
    </citation>
    <scope>NUCLEOTIDE SEQUENCE [LARGE SCALE GENOMIC DNA]</scope>
    <source>
        <strain evidence="1 2">MGU-K5</strain>
    </source>
</reference>
<dbReference type="PANTHER" id="PTHR17985">
    <property type="entry name" value="SER/THR-RICH PROTEIN T10 IN DGCR REGION"/>
    <property type="match status" value="1"/>
</dbReference>
<dbReference type="OrthoDB" id="4380123at2"/>
<dbReference type="PANTHER" id="PTHR17985:SF8">
    <property type="entry name" value="TRANSPORT AND GOLGI ORGANIZATION PROTEIN 2 HOMOLOG"/>
    <property type="match status" value="1"/>
</dbReference>
<dbReference type="Proteomes" id="UP000015350">
    <property type="component" value="Unassembled WGS sequence"/>
</dbReference>
<dbReference type="RefSeq" id="WP_021132266.1">
    <property type="nucleotide sequence ID" value="NZ_AQPH01000032.1"/>
</dbReference>
<dbReference type="AlphaFoldDB" id="S9SCA6"/>
<dbReference type="Pfam" id="PF05742">
    <property type="entry name" value="TANGO2"/>
    <property type="match status" value="1"/>
</dbReference>
<evidence type="ECO:0000313" key="1">
    <source>
        <dbReference type="EMBL" id="EPY01713.1"/>
    </source>
</evidence>
<evidence type="ECO:0008006" key="3">
    <source>
        <dbReference type="Google" id="ProtNLM"/>
    </source>
</evidence>
<name>S9SCA6_MAGFU</name>
<gene>
    <name evidence="1" type="ORF">K678_09680</name>
</gene>
<protein>
    <recommendedName>
        <fullName evidence="3">NRDE family protein</fullName>
    </recommendedName>
</protein>
<dbReference type="STRING" id="1316936.K678_09680"/>
<evidence type="ECO:0000313" key="2">
    <source>
        <dbReference type="Proteomes" id="UP000015350"/>
    </source>
</evidence>
<organism evidence="1 2">
    <name type="scientific">Magnetospirillum fulvum MGU-K5</name>
    <dbReference type="NCBI Taxonomy" id="1316936"/>
    <lineage>
        <taxon>Bacteria</taxon>
        <taxon>Pseudomonadati</taxon>
        <taxon>Pseudomonadota</taxon>
        <taxon>Alphaproteobacteria</taxon>
        <taxon>Rhodospirillales</taxon>
        <taxon>Rhodospirillaceae</taxon>
        <taxon>Magnetospirillum</taxon>
    </lineage>
</organism>
<dbReference type="EMBL" id="AQPH01000032">
    <property type="protein sequence ID" value="EPY01713.1"/>
    <property type="molecule type" value="Genomic_DNA"/>
</dbReference>
<accession>S9SCA6</accession>
<comment type="caution">
    <text evidence="1">The sequence shown here is derived from an EMBL/GenBank/DDBJ whole genome shotgun (WGS) entry which is preliminary data.</text>
</comment>
<dbReference type="InterPro" id="IPR008551">
    <property type="entry name" value="TANGO2"/>
</dbReference>
<dbReference type="eggNOG" id="COG3332">
    <property type="taxonomic scope" value="Bacteria"/>
</dbReference>
<sequence>MCTLVLLHRPGQTWPLIAASNRDEMQDRPARGPGRWWDDRPETLAGQDILAGGSWLGINDFGVMAAILNRAGTLGPLASKRSRGELVLEALDHADADQAALALSGLAAGSYRPFNLVIADNSTAFWLRNDGRRVVSHRIPPGLHMLTELDLDDRASARIDSYLDRFHAAPVPDPDRGAWEGWTTMLCESTETGDETSMCFSRPDGFGTVSSSLIALPAPGLEADPVWTFAAGRPDRTRFEPVVF</sequence>
<dbReference type="PATRIC" id="fig|1316936.3.peg.1933"/>
<proteinExistence type="predicted"/>